<reference evidence="7" key="2">
    <citation type="journal article" date="2021" name="Microbiome">
        <title>Successional dynamics and alternative stable states in a saline activated sludge microbial community over 9 years.</title>
        <authorList>
            <person name="Wang Y."/>
            <person name="Ye J."/>
            <person name="Ju F."/>
            <person name="Liu L."/>
            <person name="Boyd J.A."/>
            <person name="Deng Y."/>
            <person name="Parks D.H."/>
            <person name="Jiang X."/>
            <person name="Yin X."/>
            <person name="Woodcroft B.J."/>
            <person name="Tyson G.W."/>
            <person name="Hugenholtz P."/>
            <person name="Polz M.F."/>
            <person name="Zhang T."/>
        </authorList>
    </citation>
    <scope>NUCLEOTIDE SEQUENCE</scope>
    <source>
        <strain evidence="7">HKST-UBA14</strain>
    </source>
</reference>
<dbReference type="Pfam" id="PF08281">
    <property type="entry name" value="Sigma70_r4_2"/>
    <property type="match status" value="1"/>
</dbReference>
<feature type="domain" description="RNA polymerase sigma-70 region 2" evidence="5">
    <location>
        <begin position="26"/>
        <end position="95"/>
    </location>
</feature>
<dbReference type="GO" id="GO:0016987">
    <property type="term" value="F:sigma factor activity"/>
    <property type="evidence" value="ECO:0007669"/>
    <property type="project" value="UniProtKB-KW"/>
</dbReference>
<dbReference type="NCBIfam" id="TIGR02937">
    <property type="entry name" value="sigma70-ECF"/>
    <property type="match status" value="1"/>
</dbReference>
<dbReference type="InterPro" id="IPR013249">
    <property type="entry name" value="RNA_pol_sigma70_r4_t2"/>
</dbReference>
<reference evidence="7" key="1">
    <citation type="submission" date="2020-04" db="EMBL/GenBank/DDBJ databases">
        <authorList>
            <person name="Zhang T."/>
        </authorList>
    </citation>
    <scope>NUCLEOTIDE SEQUENCE</scope>
    <source>
        <strain evidence="7">HKST-UBA14</strain>
    </source>
</reference>
<dbReference type="InterPro" id="IPR014284">
    <property type="entry name" value="RNA_pol_sigma-70_dom"/>
</dbReference>
<dbReference type="EMBL" id="JAGQLK010000077">
    <property type="protein sequence ID" value="MCA9383488.1"/>
    <property type="molecule type" value="Genomic_DNA"/>
</dbReference>
<dbReference type="GO" id="GO:0003677">
    <property type="term" value="F:DNA binding"/>
    <property type="evidence" value="ECO:0007669"/>
    <property type="project" value="InterPro"/>
</dbReference>
<dbReference type="PANTHER" id="PTHR43133">
    <property type="entry name" value="RNA POLYMERASE ECF-TYPE SIGMA FACTO"/>
    <property type="match status" value="1"/>
</dbReference>
<evidence type="ECO:0000256" key="1">
    <source>
        <dbReference type="ARBA" id="ARBA00010641"/>
    </source>
</evidence>
<dbReference type="InterPro" id="IPR007627">
    <property type="entry name" value="RNA_pol_sigma70_r2"/>
</dbReference>
<evidence type="ECO:0000256" key="2">
    <source>
        <dbReference type="ARBA" id="ARBA00023015"/>
    </source>
</evidence>
<gene>
    <name evidence="7" type="ORF">KC909_03925</name>
</gene>
<name>A0A955RJ73_9BACT</name>
<dbReference type="InterPro" id="IPR039425">
    <property type="entry name" value="RNA_pol_sigma-70-like"/>
</dbReference>
<dbReference type="Proteomes" id="UP000783287">
    <property type="component" value="Unassembled WGS sequence"/>
</dbReference>
<proteinExistence type="inferred from homology"/>
<organism evidence="7 8">
    <name type="scientific">Candidatus Dojkabacteria bacterium</name>
    <dbReference type="NCBI Taxonomy" id="2099670"/>
    <lineage>
        <taxon>Bacteria</taxon>
        <taxon>Candidatus Dojkabacteria</taxon>
    </lineage>
</organism>
<keyword evidence="2" id="KW-0805">Transcription regulation</keyword>
<evidence type="ECO:0000259" key="5">
    <source>
        <dbReference type="Pfam" id="PF04542"/>
    </source>
</evidence>
<comment type="caution">
    <text evidence="7">The sequence shown here is derived from an EMBL/GenBank/DDBJ whole genome shotgun (WGS) entry which is preliminary data.</text>
</comment>
<dbReference type="Gene3D" id="1.10.10.10">
    <property type="entry name" value="Winged helix-like DNA-binding domain superfamily/Winged helix DNA-binding domain"/>
    <property type="match status" value="1"/>
</dbReference>
<keyword evidence="3" id="KW-0731">Sigma factor</keyword>
<dbReference type="AlphaFoldDB" id="A0A955RJ73"/>
<dbReference type="SUPFAM" id="SSF88659">
    <property type="entry name" value="Sigma3 and sigma4 domains of RNA polymerase sigma factors"/>
    <property type="match status" value="1"/>
</dbReference>
<dbReference type="InterPro" id="IPR013324">
    <property type="entry name" value="RNA_pol_sigma_r3/r4-like"/>
</dbReference>
<evidence type="ECO:0000259" key="6">
    <source>
        <dbReference type="Pfam" id="PF08281"/>
    </source>
</evidence>
<evidence type="ECO:0000313" key="7">
    <source>
        <dbReference type="EMBL" id="MCA9383488.1"/>
    </source>
</evidence>
<dbReference type="PANTHER" id="PTHR43133:SF57">
    <property type="entry name" value="RNA POLYMERASE SIGMA-70 FACTOR"/>
    <property type="match status" value="1"/>
</dbReference>
<evidence type="ECO:0000256" key="4">
    <source>
        <dbReference type="ARBA" id="ARBA00023163"/>
    </source>
</evidence>
<comment type="similarity">
    <text evidence="1">Belongs to the sigma-70 factor family. ECF subfamily.</text>
</comment>
<evidence type="ECO:0000313" key="8">
    <source>
        <dbReference type="Proteomes" id="UP000783287"/>
    </source>
</evidence>
<accession>A0A955RJ73</accession>
<evidence type="ECO:0000256" key="3">
    <source>
        <dbReference type="ARBA" id="ARBA00023082"/>
    </source>
</evidence>
<sequence length="178" mass="20962">MNIFNKNNEARLIKNAINNPNEFRYLYELYFEKIYKFIVWRVRTKEDAEDLTSQTFLKALDKLETFNFKKNNSLNSWIFKIAHNLIVDFYRGDNRNNDEISVDVVPDDHTSSLEDEIAFNELKKKIAQLPHNQAEVLILSVIHEMKNKEIAQILNIKERSVSSTLSRAKNNLKQLVTN</sequence>
<dbReference type="InterPro" id="IPR036388">
    <property type="entry name" value="WH-like_DNA-bd_sf"/>
</dbReference>
<dbReference type="InterPro" id="IPR013325">
    <property type="entry name" value="RNA_pol_sigma_r2"/>
</dbReference>
<dbReference type="Gene3D" id="1.10.1740.10">
    <property type="match status" value="1"/>
</dbReference>
<feature type="domain" description="RNA polymerase sigma factor 70 region 4 type 2" evidence="6">
    <location>
        <begin position="121"/>
        <end position="171"/>
    </location>
</feature>
<keyword evidence="4" id="KW-0804">Transcription</keyword>
<dbReference type="CDD" id="cd06171">
    <property type="entry name" value="Sigma70_r4"/>
    <property type="match status" value="1"/>
</dbReference>
<dbReference type="SUPFAM" id="SSF88946">
    <property type="entry name" value="Sigma2 domain of RNA polymerase sigma factors"/>
    <property type="match status" value="1"/>
</dbReference>
<dbReference type="GO" id="GO:0006352">
    <property type="term" value="P:DNA-templated transcription initiation"/>
    <property type="evidence" value="ECO:0007669"/>
    <property type="project" value="InterPro"/>
</dbReference>
<protein>
    <submittedName>
        <fullName evidence="7">Sigma-70 family RNA polymerase sigma factor</fullName>
    </submittedName>
</protein>
<dbReference type="Pfam" id="PF04542">
    <property type="entry name" value="Sigma70_r2"/>
    <property type="match status" value="1"/>
</dbReference>